<accession>A0A3S9HM65</accession>
<sequence length="399" mass="43437">MQQSEDSAVPVVLFQTLDAANGKQIAIATLNVEKTLNALSMEMVELLSTQLQLWDKNPNIAAVVLQAAGDKAFCAGGDLQKLYASMLEQHATPQKNDLLGNLQALKFFEQEYRLDYQIHTYRKPLLCWGHGIVMGGGIGLMAGASHRVVTEKSRLAMPEISIGLFPDVAGSWFLNRMPGQLGLFLGLTGAAINASDAKFVKLADYQLPHASKAAILAGMQAQSWSEDASANQLLLSALLLQAEQASGSHEHGPLRRHFDLINQLCASADLAQVVQQITQHVSEEAWMQKAIAGLKKGSPVSAWLAHSLLQRCSHLSLAEVFRLELVAALACSSAGDFAEGIRALIIDKDQQPRWQHSSLAEINQDQLDQRYFATPWDANSHPLRDLGAAQEISSLFSPL</sequence>
<organism evidence="5 6">
    <name type="scientific">Undibacterium parvum</name>
    <dbReference type="NCBI Taxonomy" id="401471"/>
    <lineage>
        <taxon>Bacteria</taxon>
        <taxon>Pseudomonadati</taxon>
        <taxon>Pseudomonadota</taxon>
        <taxon>Betaproteobacteria</taxon>
        <taxon>Burkholderiales</taxon>
        <taxon>Oxalobacteraceae</taxon>
        <taxon>Undibacterium</taxon>
    </lineage>
</organism>
<dbReference type="NCBIfam" id="NF004127">
    <property type="entry name" value="PRK05617.1"/>
    <property type="match status" value="1"/>
</dbReference>
<dbReference type="RefSeq" id="WP_126128541.1">
    <property type="nucleotide sequence ID" value="NZ_CP034464.1"/>
</dbReference>
<name>A0A3S9HM65_9BURK</name>
<dbReference type="Proteomes" id="UP000275663">
    <property type="component" value="Chromosome"/>
</dbReference>
<evidence type="ECO:0000313" key="6">
    <source>
        <dbReference type="Proteomes" id="UP000275663"/>
    </source>
</evidence>
<dbReference type="GO" id="GO:0016853">
    <property type="term" value="F:isomerase activity"/>
    <property type="evidence" value="ECO:0007669"/>
    <property type="project" value="UniProtKB-KW"/>
</dbReference>
<reference evidence="5 6" key="1">
    <citation type="journal article" date="2011" name="Int. J. Syst. Evol. Microbiol.">
        <title>Description of Undibacterium oligocarboniphilum sp. nov., isolated from purified water, and Undibacterium pigrum strain CCUG 49012 as the type strain of Undibacterium parvum sp. nov., and emended descriptions of the genus Undibacterium and the species Undibacterium pigrum.</title>
        <authorList>
            <person name="Eder W."/>
            <person name="Wanner G."/>
            <person name="Ludwig W."/>
            <person name="Busse H.J."/>
            <person name="Ziemke-Kageler F."/>
            <person name="Lang E."/>
        </authorList>
    </citation>
    <scope>NUCLEOTIDE SEQUENCE [LARGE SCALE GENOMIC DNA]</scope>
    <source>
        <strain evidence="5 6">DSM 23061</strain>
    </source>
</reference>
<keyword evidence="5" id="KW-0413">Isomerase</keyword>
<comment type="catalytic activity">
    <reaction evidence="1">
        <text>3-hydroxy-2-methylpropanoyl-CoA + H2O = 3-hydroxy-2-methylpropanoate + CoA + H(+)</text>
        <dbReference type="Rhea" id="RHEA:20888"/>
        <dbReference type="ChEBI" id="CHEBI:11805"/>
        <dbReference type="ChEBI" id="CHEBI:15377"/>
        <dbReference type="ChEBI" id="CHEBI:15378"/>
        <dbReference type="ChEBI" id="CHEBI:57287"/>
        <dbReference type="ChEBI" id="CHEBI:57340"/>
        <dbReference type="EC" id="3.1.2.4"/>
    </reaction>
</comment>
<feature type="domain" description="Enoyl-CoA hydratase/isomerase" evidence="4">
    <location>
        <begin position="26"/>
        <end position="369"/>
    </location>
</feature>
<dbReference type="CDD" id="cd06558">
    <property type="entry name" value="crotonase-like"/>
    <property type="match status" value="1"/>
</dbReference>
<dbReference type="GO" id="GO:0006574">
    <property type="term" value="P:L-valine catabolic process"/>
    <property type="evidence" value="ECO:0007669"/>
    <property type="project" value="TreeGrafter"/>
</dbReference>
<dbReference type="InterPro" id="IPR029045">
    <property type="entry name" value="ClpP/crotonase-like_dom_sf"/>
</dbReference>
<dbReference type="PANTHER" id="PTHR43176">
    <property type="entry name" value="3-HYDROXYISOBUTYRYL-COA HYDROLASE-RELATED"/>
    <property type="match status" value="1"/>
</dbReference>
<dbReference type="GO" id="GO:0005829">
    <property type="term" value="C:cytosol"/>
    <property type="evidence" value="ECO:0007669"/>
    <property type="project" value="TreeGrafter"/>
</dbReference>
<dbReference type="SUPFAM" id="SSF52096">
    <property type="entry name" value="ClpP/crotonase"/>
    <property type="match status" value="1"/>
</dbReference>
<dbReference type="InterPro" id="IPR045004">
    <property type="entry name" value="ECH_dom"/>
</dbReference>
<dbReference type="PANTHER" id="PTHR43176:SF3">
    <property type="entry name" value="3-HYDROXYISOBUTYRYL-COA HYDROLASE, MITOCHONDRIAL"/>
    <property type="match status" value="1"/>
</dbReference>
<keyword evidence="6" id="KW-1185">Reference proteome</keyword>
<evidence type="ECO:0000259" key="4">
    <source>
        <dbReference type="Pfam" id="PF16113"/>
    </source>
</evidence>
<dbReference type="GO" id="GO:0003860">
    <property type="term" value="F:3-hydroxyisobutyryl-CoA hydrolase activity"/>
    <property type="evidence" value="ECO:0007669"/>
    <property type="project" value="UniProtKB-EC"/>
</dbReference>
<dbReference type="EMBL" id="CP034464">
    <property type="protein sequence ID" value="AZP13165.1"/>
    <property type="molecule type" value="Genomic_DNA"/>
</dbReference>
<dbReference type="Gene3D" id="3.90.226.10">
    <property type="entry name" value="2-enoyl-CoA Hydratase, Chain A, domain 1"/>
    <property type="match status" value="1"/>
</dbReference>
<evidence type="ECO:0000256" key="2">
    <source>
        <dbReference type="ARBA" id="ARBA00011915"/>
    </source>
</evidence>
<proteinExistence type="predicted"/>
<evidence type="ECO:0000256" key="3">
    <source>
        <dbReference type="ARBA" id="ARBA00022801"/>
    </source>
</evidence>
<evidence type="ECO:0000313" key="5">
    <source>
        <dbReference type="EMBL" id="AZP13165.1"/>
    </source>
</evidence>
<dbReference type="Pfam" id="PF16113">
    <property type="entry name" value="ECH_2"/>
    <property type="match status" value="1"/>
</dbReference>
<dbReference type="KEGG" id="upv:EJN92_14860"/>
<dbReference type="EC" id="3.1.2.4" evidence="2"/>
<keyword evidence="3" id="KW-0378">Hydrolase</keyword>
<gene>
    <name evidence="5" type="ORF">EJN92_14860</name>
</gene>
<evidence type="ECO:0000256" key="1">
    <source>
        <dbReference type="ARBA" id="ARBA00001709"/>
    </source>
</evidence>
<dbReference type="OrthoDB" id="9790967at2"/>
<protein>
    <recommendedName>
        <fullName evidence="2">3-hydroxyisobutyryl-CoA hydrolase</fullName>
        <ecNumber evidence="2">3.1.2.4</ecNumber>
    </recommendedName>
</protein>
<dbReference type="AlphaFoldDB" id="A0A3S9HM65"/>
<dbReference type="InterPro" id="IPR032259">
    <property type="entry name" value="HIBYL-CoA-H"/>
</dbReference>